<dbReference type="SUPFAM" id="SSF52540">
    <property type="entry name" value="P-loop containing nucleoside triphosphate hydrolases"/>
    <property type="match status" value="1"/>
</dbReference>
<sequence>MQYQQSISPISGRIVKGIGGFYTVVDSAGAAYTAKPAGILRHRRLTPMVGDYVQIEKDDSQDGEYTLSDILPRKNELVRPPVSNVDVGIVAAAFRDPAPNGFLIDEMLVSCEAQDIEPVLVFTKQDLARPKDVERAADYRKTGYPVIVSQPDRWDEAAAELAALIDGRTAFLAGPSGVGKSTLTNALLGDKVMATGDLSKKLGRGRHTTRHVELLALPQGGWLLDTPGFSALNISKQVQIKQLADCFPEFPKGQCRFNDCCHQKEPGCAVREGVEAGRISKNRYDHYIQMLETLRKQKKYG</sequence>
<keyword evidence="6 10" id="KW-0378">Hydrolase</keyword>
<evidence type="ECO:0000256" key="10">
    <source>
        <dbReference type="HAMAP-Rule" id="MF_01820"/>
    </source>
</evidence>
<dbReference type="GO" id="GO:0042274">
    <property type="term" value="P:ribosomal small subunit biogenesis"/>
    <property type="evidence" value="ECO:0007669"/>
    <property type="project" value="UniProtKB-UniRule"/>
</dbReference>
<dbReference type="EMBL" id="VOGB01000003">
    <property type="protein sequence ID" value="MQM71868.1"/>
    <property type="molecule type" value="Genomic_DNA"/>
</dbReference>
<comment type="subcellular location">
    <subcellularLocation>
        <location evidence="10">Cytoplasm</location>
    </subcellularLocation>
</comment>
<keyword evidence="14" id="KW-1185">Reference proteome</keyword>
<evidence type="ECO:0000256" key="2">
    <source>
        <dbReference type="ARBA" id="ARBA00022517"/>
    </source>
</evidence>
<dbReference type="GO" id="GO:0003924">
    <property type="term" value="F:GTPase activity"/>
    <property type="evidence" value="ECO:0007669"/>
    <property type="project" value="UniProtKB-UniRule"/>
</dbReference>
<feature type="binding site" evidence="10">
    <location>
        <position position="262"/>
    </location>
    <ligand>
        <name>Zn(2+)</name>
        <dbReference type="ChEBI" id="CHEBI:29105"/>
    </ligand>
</feature>
<evidence type="ECO:0000256" key="5">
    <source>
        <dbReference type="ARBA" id="ARBA00022741"/>
    </source>
</evidence>
<keyword evidence="4 10" id="KW-0699">rRNA-binding</keyword>
<organism evidence="13 14">
    <name type="scientific">Candidatus Pseudoramibacter fermentans</name>
    <dbReference type="NCBI Taxonomy" id="2594427"/>
    <lineage>
        <taxon>Bacteria</taxon>
        <taxon>Bacillati</taxon>
        <taxon>Bacillota</taxon>
        <taxon>Clostridia</taxon>
        <taxon>Eubacteriales</taxon>
        <taxon>Eubacteriaceae</taxon>
        <taxon>Pseudoramibacter</taxon>
    </lineage>
</organism>
<dbReference type="AlphaFoldDB" id="A0A6L5GP28"/>
<evidence type="ECO:0000256" key="3">
    <source>
        <dbReference type="ARBA" id="ARBA00022723"/>
    </source>
</evidence>
<evidence type="ECO:0000313" key="13">
    <source>
        <dbReference type="EMBL" id="MQM71868.1"/>
    </source>
</evidence>
<comment type="similarity">
    <text evidence="10">Belongs to the TRAFAC class YlqF/YawG GTPase family. RsgA subfamily.</text>
</comment>
<dbReference type="InterPro" id="IPR027417">
    <property type="entry name" value="P-loop_NTPase"/>
</dbReference>
<dbReference type="PANTHER" id="PTHR32120:SF11">
    <property type="entry name" value="SMALL RIBOSOMAL SUBUNIT BIOGENESIS GTPASE RSGA 1, MITOCHONDRIAL-RELATED"/>
    <property type="match status" value="1"/>
</dbReference>
<protein>
    <recommendedName>
        <fullName evidence="10">Small ribosomal subunit biogenesis GTPase RsgA</fullName>
        <ecNumber evidence="10">3.6.1.-</ecNumber>
    </recommendedName>
</protein>
<keyword evidence="2 10" id="KW-0690">Ribosome biogenesis</keyword>
<keyword evidence="1 10" id="KW-0963">Cytoplasm</keyword>
<gene>
    <name evidence="10 13" type="primary">rsgA</name>
    <name evidence="13" type="ORF">FRC53_00215</name>
</gene>
<evidence type="ECO:0000256" key="8">
    <source>
        <dbReference type="ARBA" id="ARBA00022884"/>
    </source>
</evidence>
<evidence type="ECO:0000313" key="14">
    <source>
        <dbReference type="Proteomes" id="UP000473648"/>
    </source>
</evidence>
<accession>A0A6L5GP28</accession>
<evidence type="ECO:0000259" key="11">
    <source>
        <dbReference type="PROSITE" id="PS50936"/>
    </source>
</evidence>
<evidence type="ECO:0000256" key="1">
    <source>
        <dbReference type="ARBA" id="ARBA00022490"/>
    </source>
</evidence>
<dbReference type="GO" id="GO:0019843">
    <property type="term" value="F:rRNA binding"/>
    <property type="evidence" value="ECO:0007669"/>
    <property type="project" value="UniProtKB-KW"/>
</dbReference>
<name>A0A6L5GP28_9FIRM</name>
<feature type="domain" description="CP-type G" evidence="12">
    <location>
        <begin position="74"/>
        <end position="232"/>
    </location>
</feature>
<proteinExistence type="inferred from homology"/>
<dbReference type="InterPro" id="IPR030378">
    <property type="entry name" value="G_CP_dom"/>
</dbReference>
<feature type="binding site" evidence="10">
    <location>
        <begin position="123"/>
        <end position="126"/>
    </location>
    <ligand>
        <name>GTP</name>
        <dbReference type="ChEBI" id="CHEBI:37565"/>
    </ligand>
</feature>
<dbReference type="GO" id="GO:0046872">
    <property type="term" value="F:metal ion binding"/>
    <property type="evidence" value="ECO:0007669"/>
    <property type="project" value="UniProtKB-KW"/>
</dbReference>
<dbReference type="InterPro" id="IPR004881">
    <property type="entry name" value="Ribosome_biogen_GTPase_RsgA"/>
</dbReference>
<dbReference type="InterPro" id="IPR031944">
    <property type="entry name" value="RsgA_N"/>
</dbReference>
<comment type="caution">
    <text evidence="13">The sequence shown here is derived from an EMBL/GenBank/DDBJ whole genome shotgun (WGS) entry which is preliminary data.</text>
</comment>
<comment type="subunit">
    <text evidence="10">Monomer. Associates with 30S ribosomal subunit, binds 16S rRNA.</text>
</comment>
<dbReference type="CDD" id="cd04466">
    <property type="entry name" value="S1_YloQ_GTPase"/>
    <property type="match status" value="1"/>
</dbReference>
<keyword evidence="7 10" id="KW-0862">Zinc</keyword>
<dbReference type="InterPro" id="IPR010914">
    <property type="entry name" value="RsgA_GTPase_dom"/>
</dbReference>
<dbReference type="GO" id="GO:0005525">
    <property type="term" value="F:GTP binding"/>
    <property type="evidence" value="ECO:0007669"/>
    <property type="project" value="UniProtKB-UniRule"/>
</dbReference>
<dbReference type="Gene3D" id="2.40.50.140">
    <property type="entry name" value="Nucleic acid-binding proteins"/>
    <property type="match status" value="1"/>
</dbReference>
<dbReference type="InterPro" id="IPR012340">
    <property type="entry name" value="NA-bd_OB-fold"/>
</dbReference>
<evidence type="ECO:0000256" key="9">
    <source>
        <dbReference type="ARBA" id="ARBA00023134"/>
    </source>
</evidence>
<dbReference type="PROSITE" id="PS50936">
    <property type="entry name" value="ENGC_GTPASE"/>
    <property type="match status" value="1"/>
</dbReference>
<dbReference type="EC" id="3.6.1.-" evidence="10"/>
<keyword evidence="5 10" id="KW-0547">Nucleotide-binding</keyword>
<dbReference type="SUPFAM" id="SSF50249">
    <property type="entry name" value="Nucleic acid-binding proteins"/>
    <property type="match status" value="1"/>
</dbReference>
<feature type="binding site" evidence="10">
    <location>
        <position position="260"/>
    </location>
    <ligand>
        <name>Zn(2+)</name>
        <dbReference type="ChEBI" id="CHEBI:29105"/>
    </ligand>
</feature>
<dbReference type="GO" id="GO:0005737">
    <property type="term" value="C:cytoplasm"/>
    <property type="evidence" value="ECO:0007669"/>
    <property type="project" value="UniProtKB-SubCell"/>
</dbReference>
<feature type="binding site" evidence="10">
    <location>
        <begin position="174"/>
        <end position="182"/>
    </location>
    <ligand>
        <name>GTP</name>
        <dbReference type="ChEBI" id="CHEBI:37565"/>
    </ligand>
</feature>
<evidence type="ECO:0000256" key="6">
    <source>
        <dbReference type="ARBA" id="ARBA00022801"/>
    </source>
</evidence>
<comment type="cofactor">
    <cofactor evidence="10">
        <name>Zn(2+)</name>
        <dbReference type="ChEBI" id="CHEBI:29105"/>
    </cofactor>
    <text evidence="10">Binds 1 zinc ion per subunit.</text>
</comment>
<feature type="binding site" evidence="10">
    <location>
        <position position="255"/>
    </location>
    <ligand>
        <name>Zn(2+)</name>
        <dbReference type="ChEBI" id="CHEBI:29105"/>
    </ligand>
</feature>
<reference evidence="13" key="1">
    <citation type="journal article" date="2020" name="Appl. Environ. Microbiol.">
        <title>Medium-Chain Fatty Acid Synthesis by 'Candidatus Weimeria bifida' gen. nov., sp. nov., and 'Candidatus Pseudoramibacter fermentans' sp. nov.</title>
        <authorList>
            <person name="Scarborough M.J."/>
            <person name="Myers K.S."/>
            <person name="Donohue T.J."/>
            <person name="Noguera D.R."/>
        </authorList>
    </citation>
    <scope>NUCLEOTIDE SEQUENCE</scope>
    <source>
        <strain evidence="13">EUB1.1</strain>
    </source>
</reference>
<evidence type="ECO:0000256" key="4">
    <source>
        <dbReference type="ARBA" id="ARBA00022730"/>
    </source>
</evidence>
<dbReference type="Pfam" id="PF03193">
    <property type="entry name" value="RsgA_GTPase"/>
    <property type="match status" value="1"/>
</dbReference>
<keyword evidence="9 10" id="KW-0342">GTP-binding</keyword>
<dbReference type="Gene3D" id="1.10.40.50">
    <property type="entry name" value="Probable gtpase engc, domain 3"/>
    <property type="match status" value="1"/>
</dbReference>
<evidence type="ECO:0000259" key="12">
    <source>
        <dbReference type="PROSITE" id="PS51721"/>
    </source>
</evidence>
<dbReference type="PROSITE" id="PS51721">
    <property type="entry name" value="G_CP"/>
    <property type="match status" value="1"/>
</dbReference>
<keyword evidence="8 10" id="KW-0694">RNA-binding</keyword>
<dbReference type="CDD" id="cd01854">
    <property type="entry name" value="YjeQ_EngC"/>
    <property type="match status" value="1"/>
</dbReference>
<dbReference type="NCBIfam" id="TIGR00157">
    <property type="entry name" value="ribosome small subunit-dependent GTPase A"/>
    <property type="match status" value="1"/>
</dbReference>
<dbReference type="Proteomes" id="UP000473648">
    <property type="component" value="Unassembled WGS sequence"/>
</dbReference>
<dbReference type="Gene3D" id="3.40.50.300">
    <property type="entry name" value="P-loop containing nucleotide triphosphate hydrolases"/>
    <property type="match status" value="1"/>
</dbReference>
<dbReference type="Pfam" id="PF16745">
    <property type="entry name" value="RsgA_N"/>
    <property type="match status" value="1"/>
</dbReference>
<dbReference type="PANTHER" id="PTHR32120">
    <property type="entry name" value="SMALL RIBOSOMAL SUBUNIT BIOGENESIS GTPASE RSGA"/>
    <property type="match status" value="1"/>
</dbReference>
<comment type="function">
    <text evidence="10">One of several proteins that assist in the late maturation steps of the functional core of the 30S ribosomal subunit. Helps release RbfA from mature subunits. May play a role in the assembly of ribosomal proteins into the subunit. Circularly permuted GTPase that catalyzes slow GTP hydrolysis, GTPase activity is stimulated by the 30S ribosomal subunit.</text>
</comment>
<keyword evidence="3 10" id="KW-0479">Metal-binding</keyword>
<evidence type="ECO:0000256" key="7">
    <source>
        <dbReference type="ARBA" id="ARBA00022833"/>
    </source>
</evidence>
<dbReference type="HAMAP" id="MF_01820">
    <property type="entry name" value="GTPase_RsgA"/>
    <property type="match status" value="1"/>
</dbReference>
<feature type="binding site" evidence="10">
    <location>
        <position position="268"/>
    </location>
    <ligand>
        <name>Zn(2+)</name>
        <dbReference type="ChEBI" id="CHEBI:29105"/>
    </ligand>
</feature>
<feature type="domain" description="EngC GTPase" evidence="11">
    <location>
        <begin position="83"/>
        <end position="230"/>
    </location>
</feature>